<keyword evidence="18" id="KW-1185">Reference proteome</keyword>
<dbReference type="GO" id="GO:0008270">
    <property type="term" value="F:zinc ion binding"/>
    <property type="evidence" value="ECO:0007669"/>
    <property type="project" value="UniProtKB-KW"/>
</dbReference>
<protein>
    <recommendedName>
        <fullName evidence="3">RING-type E3 ubiquitin transferase</fullName>
        <ecNumber evidence="3">2.3.2.27</ecNumber>
    </recommendedName>
</protein>
<dbReference type="AlphaFoldDB" id="A0A8J4FFX5"/>
<keyword evidence="11 14" id="KW-0472">Membrane</keyword>
<keyword evidence="5 14" id="KW-0812">Transmembrane</keyword>
<comment type="subcellular location">
    <subcellularLocation>
        <location evidence="2">Membrane</location>
        <topology evidence="2">Multi-pass membrane protein</topology>
    </subcellularLocation>
</comment>
<dbReference type="EMBL" id="BNCQ01000005">
    <property type="protein sequence ID" value="GIL98185.1"/>
    <property type="molecule type" value="Genomic_DNA"/>
</dbReference>
<organism evidence="16 18">
    <name type="scientific">Volvox reticuliferus</name>
    <dbReference type="NCBI Taxonomy" id="1737510"/>
    <lineage>
        <taxon>Eukaryota</taxon>
        <taxon>Viridiplantae</taxon>
        <taxon>Chlorophyta</taxon>
        <taxon>core chlorophytes</taxon>
        <taxon>Chlorophyceae</taxon>
        <taxon>CS clade</taxon>
        <taxon>Chlamydomonadales</taxon>
        <taxon>Volvocaceae</taxon>
        <taxon>Volvox</taxon>
    </lineage>
</organism>
<dbReference type="CDD" id="cd16454">
    <property type="entry name" value="RING-H2_PA-TM-RING"/>
    <property type="match status" value="1"/>
</dbReference>
<evidence type="ECO:0000256" key="5">
    <source>
        <dbReference type="ARBA" id="ARBA00022692"/>
    </source>
</evidence>
<dbReference type="PROSITE" id="PS50089">
    <property type="entry name" value="ZF_RING_2"/>
    <property type="match status" value="1"/>
</dbReference>
<dbReference type="GO" id="GO:0061630">
    <property type="term" value="F:ubiquitin protein ligase activity"/>
    <property type="evidence" value="ECO:0007669"/>
    <property type="project" value="UniProtKB-EC"/>
</dbReference>
<evidence type="ECO:0000256" key="9">
    <source>
        <dbReference type="ARBA" id="ARBA00022833"/>
    </source>
</evidence>
<evidence type="ECO:0000259" key="15">
    <source>
        <dbReference type="PROSITE" id="PS50089"/>
    </source>
</evidence>
<evidence type="ECO:0000313" key="17">
    <source>
        <dbReference type="EMBL" id="GIL98185.1"/>
    </source>
</evidence>
<feature type="region of interest" description="Disordered" evidence="13">
    <location>
        <begin position="256"/>
        <end position="275"/>
    </location>
</feature>
<evidence type="ECO:0000256" key="10">
    <source>
        <dbReference type="ARBA" id="ARBA00022989"/>
    </source>
</evidence>
<dbReference type="SMART" id="SM00184">
    <property type="entry name" value="RING"/>
    <property type="match status" value="1"/>
</dbReference>
<evidence type="ECO:0000256" key="12">
    <source>
        <dbReference type="PROSITE-ProRule" id="PRU00175"/>
    </source>
</evidence>
<dbReference type="GO" id="GO:0006511">
    <property type="term" value="P:ubiquitin-dependent protein catabolic process"/>
    <property type="evidence" value="ECO:0007669"/>
    <property type="project" value="TreeGrafter"/>
</dbReference>
<dbReference type="PANTHER" id="PTHR45977">
    <property type="entry name" value="TARGET OF ERK KINASE MPK-1"/>
    <property type="match status" value="1"/>
</dbReference>
<dbReference type="PANTHER" id="PTHR45977:SF4">
    <property type="entry name" value="RING-TYPE DOMAIN-CONTAINING PROTEIN"/>
    <property type="match status" value="1"/>
</dbReference>
<dbReference type="Proteomes" id="UP000747110">
    <property type="component" value="Unassembled WGS sequence"/>
</dbReference>
<dbReference type="Gene3D" id="3.30.40.10">
    <property type="entry name" value="Zinc/RING finger domain, C3HC4 (zinc finger)"/>
    <property type="match status" value="1"/>
</dbReference>
<dbReference type="InterPro" id="IPR001841">
    <property type="entry name" value="Znf_RING"/>
</dbReference>
<dbReference type="GO" id="GO:0016567">
    <property type="term" value="P:protein ubiquitination"/>
    <property type="evidence" value="ECO:0007669"/>
    <property type="project" value="TreeGrafter"/>
</dbReference>
<name>A0A8J4FFX5_9CHLO</name>
<dbReference type="EC" id="2.3.2.27" evidence="3"/>
<proteinExistence type="predicted"/>
<comment type="caution">
    <text evidence="16">The sequence shown here is derived from an EMBL/GenBank/DDBJ whole genome shotgun (WGS) entry which is preliminary data.</text>
</comment>
<reference evidence="16" key="1">
    <citation type="journal article" date="2021" name="Proc. Natl. Acad. Sci. U.S.A.">
        <title>Three genomes in the algal genus Volvox reveal the fate of a haploid sex-determining region after a transition to homothallism.</title>
        <authorList>
            <person name="Yamamoto K."/>
            <person name="Hamaji T."/>
            <person name="Kawai-Toyooka H."/>
            <person name="Matsuzaki R."/>
            <person name="Takahashi F."/>
            <person name="Nishimura Y."/>
            <person name="Kawachi M."/>
            <person name="Noguchi H."/>
            <person name="Minakuchi Y."/>
            <person name="Umen J.G."/>
            <person name="Toyoda A."/>
            <person name="Nozaki H."/>
        </authorList>
    </citation>
    <scope>NUCLEOTIDE SEQUENCE</scope>
    <source>
        <strain evidence="17">NIES-3785</strain>
        <strain evidence="16">NIES-3786</strain>
    </source>
</reference>
<evidence type="ECO:0000256" key="13">
    <source>
        <dbReference type="SAM" id="MobiDB-lite"/>
    </source>
</evidence>
<keyword evidence="8" id="KW-0833">Ubl conjugation pathway</keyword>
<keyword evidence="4" id="KW-0808">Transferase</keyword>
<dbReference type="EMBL" id="BNCP01000002">
    <property type="protein sequence ID" value="GIL70457.1"/>
    <property type="molecule type" value="Genomic_DNA"/>
</dbReference>
<keyword evidence="10 14" id="KW-1133">Transmembrane helix</keyword>
<sequence>MLRGFASARSTSMDPENGLGIDHFPNRRTNTQRRLDVGASHLPTQATAASSFGRAILFFCLALLVLGVLPAMFAFWACIIVLIFTCLRLRLQAQHVHQALELDDLGRRGASRLHLGAPGSPVLRVIPGAGILLLHADPHDVLQRINVQLRHLDNLDEEMGVTDSDLSFARSPFSAAAAGAGSFGSRPPPVSDADIAALPCYTYKLPRGAGGAAAPASGTAASDASTVPFASPAAAAAGAAAAEGCEGRSPIAQVSTPASLQVASPSGAGGQPTSGLGRLSSGCGGAAAKATVGGELACARGIGGSEGGAVGAAGLTCPVCLDAVSEGSTVMTLPCLHQFHASCVTPWLRQQGIYATCPMCKTPVFQ</sequence>
<evidence type="ECO:0000313" key="18">
    <source>
        <dbReference type="Proteomes" id="UP000747110"/>
    </source>
</evidence>
<evidence type="ECO:0000256" key="14">
    <source>
        <dbReference type="SAM" id="Phobius"/>
    </source>
</evidence>
<dbReference type="SUPFAM" id="SSF57850">
    <property type="entry name" value="RING/U-box"/>
    <property type="match status" value="1"/>
</dbReference>
<evidence type="ECO:0000256" key="4">
    <source>
        <dbReference type="ARBA" id="ARBA00022679"/>
    </source>
</evidence>
<evidence type="ECO:0000256" key="2">
    <source>
        <dbReference type="ARBA" id="ARBA00004141"/>
    </source>
</evidence>
<accession>A0A8J4FFX5</accession>
<dbReference type="InterPro" id="IPR013083">
    <property type="entry name" value="Znf_RING/FYVE/PHD"/>
</dbReference>
<keyword evidence="6" id="KW-0479">Metal-binding</keyword>
<dbReference type="Pfam" id="PF13639">
    <property type="entry name" value="zf-RING_2"/>
    <property type="match status" value="1"/>
</dbReference>
<evidence type="ECO:0000256" key="11">
    <source>
        <dbReference type="ARBA" id="ARBA00023136"/>
    </source>
</evidence>
<keyword evidence="9" id="KW-0862">Zinc</keyword>
<evidence type="ECO:0000313" key="16">
    <source>
        <dbReference type="EMBL" id="GIL70457.1"/>
    </source>
</evidence>
<keyword evidence="7 12" id="KW-0863">Zinc-finger</keyword>
<comment type="catalytic activity">
    <reaction evidence="1">
        <text>S-ubiquitinyl-[E2 ubiquitin-conjugating enzyme]-L-cysteine + [acceptor protein]-L-lysine = [E2 ubiquitin-conjugating enzyme]-L-cysteine + N(6)-ubiquitinyl-[acceptor protein]-L-lysine.</text>
        <dbReference type="EC" id="2.3.2.27"/>
    </reaction>
</comment>
<feature type="region of interest" description="Disordered" evidence="13">
    <location>
        <begin position="1"/>
        <end position="26"/>
    </location>
</feature>
<evidence type="ECO:0000256" key="8">
    <source>
        <dbReference type="ARBA" id="ARBA00022786"/>
    </source>
</evidence>
<evidence type="ECO:0000256" key="1">
    <source>
        <dbReference type="ARBA" id="ARBA00000900"/>
    </source>
</evidence>
<feature type="transmembrane region" description="Helical" evidence="14">
    <location>
        <begin position="55"/>
        <end position="84"/>
    </location>
</feature>
<evidence type="ECO:0000256" key="6">
    <source>
        <dbReference type="ARBA" id="ARBA00022723"/>
    </source>
</evidence>
<gene>
    <name evidence="16" type="ORF">Vretifemale_1203</name>
    <name evidence="17" type="ORF">Vretimale_3608</name>
</gene>
<evidence type="ECO:0000256" key="7">
    <source>
        <dbReference type="ARBA" id="ARBA00022771"/>
    </source>
</evidence>
<dbReference type="GO" id="GO:0016020">
    <property type="term" value="C:membrane"/>
    <property type="evidence" value="ECO:0007669"/>
    <property type="project" value="UniProtKB-SubCell"/>
</dbReference>
<dbReference type="OrthoDB" id="1244524at2759"/>
<evidence type="ECO:0000256" key="3">
    <source>
        <dbReference type="ARBA" id="ARBA00012483"/>
    </source>
</evidence>
<feature type="domain" description="RING-type" evidence="15">
    <location>
        <begin position="317"/>
        <end position="361"/>
    </location>
</feature>
<dbReference type="Proteomes" id="UP000722791">
    <property type="component" value="Unassembled WGS sequence"/>
</dbReference>